<gene>
    <name evidence="3" type="ORF">EDD29_8527</name>
</gene>
<accession>A0A3N1DCD7</accession>
<dbReference type="InterPro" id="IPR047789">
    <property type="entry name" value="CU044_5270-like"/>
</dbReference>
<feature type="region of interest" description="Disordered" evidence="1">
    <location>
        <begin position="201"/>
        <end position="223"/>
    </location>
</feature>
<feature type="transmembrane region" description="Helical" evidence="2">
    <location>
        <begin position="58"/>
        <end position="78"/>
    </location>
</feature>
<evidence type="ECO:0000313" key="4">
    <source>
        <dbReference type="Proteomes" id="UP000272400"/>
    </source>
</evidence>
<reference evidence="3 4" key="1">
    <citation type="submission" date="2018-11" db="EMBL/GenBank/DDBJ databases">
        <title>Sequencing the genomes of 1000 actinobacteria strains.</title>
        <authorList>
            <person name="Klenk H.-P."/>
        </authorList>
    </citation>
    <scope>NUCLEOTIDE SEQUENCE [LARGE SCALE GENOMIC DNA]</scope>
    <source>
        <strain evidence="3 4">DSM 44254</strain>
    </source>
</reference>
<evidence type="ECO:0000256" key="2">
    <source>
        <dbReference type="SAM" id="Phobius"/>
    </source>
</evidence>
<evidence type="ECO:0000313" key="3">
    <source>
        <dbReference type="EMBL" id="ROO90788.1"/>
    </source>
</evidence>
<keyword evidence="4" id="KW-1185">Reference proteome</keyword>
<dbReference type="NCBIfam" id="NF038083">
    <property type="entry name" value="CU044_5270_fam"/>
    <property type="match status" value="1"/>
</dbReference>
<dbReference type="OrthoDB" id="3467914at2"/>
<keyword evidence="2" id="KW-1133">Transmembrane helix</keyword>
<sequence length="391" mass="40834">MNRDPLRLLSEARPADLDPRLPVAEETRQAELAAAMASAVPSTEPGRAPRRAARSVRLGWGVGLVGVLAAAAVAVSVLPGEIPADGGTRGPSSGTVAPGTIALDPESLLLAAAQEAAVAPDTTGDYWKRVVSARSYARAGEGASAYTVVTTVHDENWTPNVPGGRQWFRHQNLGTVPASPQDEEVWRAQGSPTPIEVDLARGKKPGAGLTPLETVPGPVETGSSAPVGGDKVFWLGRNVSMKDLRELPADPAKLRASLLRFYTGTDTESSSVPMERDAWLFRVVSGMVTDMPLRPKVLSAAFTVLSGLEGVTSVGETTDPEGRPAVAVSALETTPNGVLEHRIYLDRARGQALASEVIVKTPAGMNAALPAGTPLTSTTVVSTTWTADHPS</sequence>
<dbReference type="RefSeq" id="WP_123669694.1">
    <property type="nucleotide sequence ID" value="NZ_RJKE01000001.1"/>
</dbReference>
<proteinExistence type="predicted"/>
<dbReference type="Proteomes" id="UP000272400">
    <property type="component" value="Unassembled WGS sequence"/>
</dbReference>
<evidence type="ECO:0008006" key="5">
    <source>
        <dbReference type="Google" id="ProtNLM"/>
    </source>
</evidence>
<evidence type="ECO:0000256" key="1">
    <source>
        <dbReference type="SAM" id="MobiDB-lite"/>
    </source>
</evidence>
<keyword evidence="2" id="KW-0472">Membrane</keyword>
<protein>
    <recommendedName>
        <fullName evidence="5">CU044_5270 family protein</fullName>
    </recommendedName>
</protein>
<name>A0A3N1DCD7_9ACTN</name>
<dbReference type="EMBL" id="RJKE01000001">
    <property type="protein sequence ID" value="ROO90788.1"/>
    <property type="molecule type" value="Genomic_DNA"/>
</dbReference>
<comment type="caution">
    <text evidence="3">The sequence shown here is derived from an EMBL/GenBank/DDBJ whole genome shotgun (WGS) entry which is preliminary data.</text>
</comment>
<keyword evidence="2" id="KW-0812">Transmembrane</keyword>
<organism evidence="3 4">
    <name type="scientific">Actinocorallia herbida</name>
    <dbReference type="NCBI Taxonomy" id="58109"/>
    <lineage>
        <taxon>Bacteria</taxon>
        <taxon>Bacillati</taxon>
        <taxon>Actinomycetota</taxon>
        <taxon>Actinomycetes</taxon>
        <taxon>Streptosporangiales</taxon>
        <taxon>Thermomonosporaceae</taxon>
        <taxon>Actinocorallia</taxon>
    </lineage>
</organism>
<dbReference type="AlphaFoldDB" id="A0A3N1DCD7"/>